<comment type="caution">
    <text evidence="1">The sequence shown here is derived from an EMBL/GenBank/DDBJ whole genome shotgun (WGS) entry which is preliminary data.</text>
</comment>
<proteinExistence type="predicted"/>
<organism evidence="1 2">
    <name type="scientific">Nephila pilipes</name>
    <name type="common">Giant wood spider</name>
    <name type="synonym">Nephila maculata</name>
    <dbReference type="NCBI Taxonomy" id="299642"/>
    <lineage>
        <taxon>Eukaryota</taxon>
        <taxon>Metazoa</taxon>
        <taxon>Ecdysozoa</taxon>
        <taxon>Arthropoda</taxon>
        <taxon>Chelicerata</taxon>
        <taxon>Arachnida</taxon>
        <taxon>Araneae</taxon>
        <taxon>Araneomorphae</taxon>
        <taxon>Entelegynae</taxon>
        <taxon>Araneoidea</taxon>
        <taxon>Nephilidae</taxon>
        <taxon>Nephila</taxon>
    </lineage>
</organism>
<dbReference type="Proteomes" id="UP000887013">
    <property type="component" value="Unassembled WGS sequence"/>
</dbReference>
<feature type="non-terminal residue" evidence="1">
    <location>
        <position position="1"/>
    </location>
</feature>
<sequence length="87" mass="9322">NRDNVARRTQLGGGLPSFPKGCPHFLSVNRFNTEQPRGVGIMSHLTPLHSLAMVFLSVSVSQSANKMKIRPGVDGVGRGSTHPQQGT</sequence>
<protein>
    <submittedName>
        <fullName evidence="1">Uncharacterized protein</fullName>
    </submittedName>
</protein>
<evidence type="ECO:0000313" key="1">
    <source>
        <dbReference type="EMBL" id="GFT37399.1"/>
    </source>
</evidence>
<gene>
    <name evidence="1" type="ORF">NPIL_360581</name>
</gene>
<dbReference type="AlphaFoldDB" id="A0A8X6TQS5"/>
<dbReference type="EMBL" id="BMAW01014087">
    <property type="protein sequence ID" value="GFT37399.1"/>
    <property type="molecule type" value="Genomic_DNA"/>
</dbReference>
<keyword evidence="2" id="KW-1185">Reference proteome</keyword>
<reference evidence="1" key="1">
    <citation type="submission" date="2020-08" db="EMBL/GenBank/DDBJ databases">
        <title>Multicomponent nature underlies the extraordinary mechanical properties of spider dragline silk.</title>
        <authorList>
            <person name="Kono N."/>
            <person name="Nakamura H."/>
            <person name="Mori M."/>
            <person name="Yoshida Y."/>
            <person name="Ohtoshi R."/>
            <person name="Malay A.D."/>
            <person name="Moran D.A.P."/>
            <person name="Tomita M."/>
            <person name="Numata K."/>
            <person name="Arakawa K."/>
        </authorList>
    </citation>
    <scope>NUCLEOTIDE SEQUENCE</scope>
</reference>
<accession>A0A8X6TQS5</accession>
<name>A0A8X6TQS5_NEPPI</name>
<evidence type="ECO:0000313" key="2">
    <source>
        <dbReference type="Proteomes" id="UP000887013"/>
    </source>
</evidence>